<evidence type="ECO:0000313" key="1">
    <source>
        <dbReference type="EMBL" id="CAF4272752.1"/>
    </source>
</evidence>
<accession>A0A820GAL6</accession>
<proteinExistence type="predicted"/>
<dbReference type="EMBL" id="CAJOAX010038423">
    <property type="protein sequence ID" value="CAF4272752.1"/>
    <property type="molecule type" value="Genomic_DNA"/>
</dbReference>
<sequence>MFCLGDDEDIDEELEEKENSNPYVDSNRPSLKTILTRLESSDESVQIQPP</sequence>
<dbReference type="AlphaFoldDB" id="A0A820GAL6"/>
<comment type="caution">
    <text evidence="1">The sequence shown here is derived from an EMBL/GenBank/DDBJ whole genome shotgun (WGS) entry which is preliminary data.</text>
</comment>
<dbReference type="Proteomes" id="UP000663823">
    <property type="component" value="Unassembled WGS sequence"/>
</dbReference>
<protein>
    <submittedName>
        <fullName evidence="1">Uncharacterized protein</fullName>
    </submittedName>
</protein>
<organism evidence="1 2">
    <name type="scientific">Rotaria sordida</name>
    <dbReference type="NCBI Taxonomy" id="392033"/>
    <lineage>
        <taxon>Eukaryota</taxon>
        <taxon>Metazoa</taxon>
        <taxon>Spiralia</taxon>
        <taxon>Gnathifera</taxon>
        <taxon>Rotifera</taxon>
        <taxon>Eurotatoria</taxon>
        <taxon>Bdelloidea</taxon>
        <taxon>Philodinida</taxon>
        <taxon>Philodinidae</taxon>
        <taxon>Rotaria</taxon>
    </lineage>
</organism>
<feature type="non-terminal residue" evidence="1">
    <location>
        <position position="1"/>
    </location>
</feature>
<gene>
    <name evidence="1" type="ORF">OTI717_LOCUS41158</name>
</gene>
<name>A0A820GAL6_9BILA</name>
<evidence type="ECO:0000313" key="2">
    <source>
        <dbReference type="Proteomes" id="UP000663823"/>
    </source>
</evidence>
<reference evidence="1" key="1">
    <citation type="submission" date="2021-02" db="EMBL/GenBank/DDBJ databases">
        <authorList>
            <person name="Nowell W R."/>
        </authorList>
    </citation>
    <scope>NUCLEOTIDE SEQUENCE</scope>
</reference>